<evidence type="ECO:0000313" key="3">
    <source>
        <dbReference type="Proteomes" id="UP001432027"/>
    </source>
</evidence>
<feature type="non-terminal residue" evidence="2">
    <location>
        <position position="159"/>
    </location>
</feature>
<proteinExistence type="predicted"/>
<evidence type="ECO:0008006" key="4">
    <source>
        <dbReference type="Google" id="ProtNLM"/>
    </source>
</evidence>
<gene>
    <name evidence="2" type="ORF">PENTCL1PPCAC_16703</name>
</gene>
<organism evidence="2 3">
    <name type="scientific">Pristionchus entomophagus</name>
    <dbReference type="NCBI Taxonomy" id="358040"/>
    <lineage>
        <taxon>Eukaryota</taxon>
        <taxon>Metazoa</taxon>
        <taxon>Ecdysozoa</taxon>
        <taxon>Nematoda</taxon>
        <taxon>Chromadorea</taxon>
        <taxon>Rhabditida</taxon>
        <taxon>Rhabditina</taxon>
        <taxon>Diplogasteromorpha</taxon>
        <taxon>Diplogasteroidea</taxon>
        <taxon>Neodiplogasteridae</taxon>
        <taxon>Pristionchus</taxon>
    </lineage>
</organism>
<dbReference type="EMBL" id="BTSX01000004">
    <property type="protein sequence ID" value="GMS94528.1"/>
    <property type="molecule type" value="Genomic_DNA"/>
</dbReference>
<feature type="transmembrane region" description="Helical" evidence="1">
    <location>
        <begin position="57"/>
        <end position="78"/>
    </location>
</feature>
<dbReference type="Proteomes" id="UP001432027">
    <property type="component" value="Unassembled WGS sequence"/>
</dbReference>
<keyword evidence="1" id="KW-0812">Transmembrane</keyword>
<evidence type="ECO:0000313" key="2">
    <source>
        <dbReference type="EMBL" id="GMS94528.1"/>
    </source>
</evidence>
<protein>
    <recommendedName>
        <fullName evidence="4">G protein-coupled receptor</fullName>
    </recommendedName>
</protein>
<reference evidence="2" key="1">
    <citation type="submission" date="2023-10" db="EMBL/GenBank/DDBJ databases">
        <title>Genome assembly of Pristionchus species.</title>
        <authorList>
            <person name="Yoshida K."/>
            <person name="Sommer R.J."/>
        </authorList>
    </citation>
    <scope>NUCLEOTIDE SEQUENCE</scope>
    <source>
        <strain evidence="2">RS0144</strain>
    </source>
</reference>
<accession>A0AAV5TJE4</accession>
<dbReference type="AlphaFoldDB" id="A0AAV5TJE4"/>
<evidence type="ECO:0000256" key="1">
    <source>
        <dbReference type="SAM" id="Phobius"/>
    </source>
</evidence>
<comment type="caution">
    <text evidence="2">The sequence shown here is derived from an EMBL/GenBank/DDBJ whole genome shotgun (WGS) entry which is preliminary data.</text>
</comment>
<keyword evidence="3" id="KW-1185">Reference proteome</keyword>
<sequence>MAHRLVTIVCYSIGMVSLLVNIICLSLIRKTRNIYSSKIFTVMLYLQIIYTFQNFHFTIICDVLLANLCGLFFLLLFVRHQSLLRLESSILKFSSKVQRVIKISFMICVNILPVRMCFAHLTSSPRNRQQSILRICPSCDWVRSKRNFGVIPSVDADVS</sequence>
<name>A0AAV5TJE4_9BILA</name>
<keyword evidence="1" id="KW-1133">Transmembrane helix</keyword>
<feature type="transmembrane region" description="Helical" evidence="1">
    <location>
        <begin position="6"/>
        <end position="28"/>
    </location>
</feature>
<keyword evidence="1" id="KW-0472">Membrane</keyword>
<feature type="transmembrane region" description="Helical" evidence="1">
    <location>
        <begin position="35"/>
        <end position="51"/>
    </location>
</feature>